<name>A0A8S0UU73_OLEEU</name>
<reference evidence="2 3" key="1">
    <citation type="submission" date="2019-12" db="EMBL/GenBank/DDBJ databases">
        <authorList>
            <person name="Alioto T."/>
            <person name="Alioto T."/>
            <person name="Gomez Garrido J."/>
        </authorList>
    </citation>
    <scope>NUCLEOTIDE SEQUENCE [LARGE SCALE GENOMIC DNA]</scope>
</reference>
<dbReference type="EMBL" id="CACTIH010009099">
    <property type="protein sequence ID" value="CAA3023941.1"/>
    <property type="molecule type" value="Genomic_DNA"/>
</dbReference>
<dbReference type="PANTHER" id="PTHR34572">
    <property type="entry name" value="GOLGIN FAMILY A PROTEIN"/>
    <property type="match status" value="1"/>
</dbReference>
<dbReference type="AlphaFoldDB" id="A0A8S0UU73"/>
<feature type="region of interest" description="Disordered" evidence="1">
    <location>
        <begin position="65"/>
        <end position="102"/>
    </location>
</feature>
<evidence type="ECO:0000313" key="3">
    <source>
        <dbReference type="Proteomes" id="UP000594638"/>
    </source>
</evidence>
<keyword evidence="3" id="KW-1185">Reference proteome</keyword>
<accession>A0A8S0UU73</accession>
<sequence>MEGVGARLGRSSTRYAPATVFTGPVRKWKKKWIHVTPSSSNQTEANRRVNGVNNTSHLLLYKWTPITPNQDKENNGNDGNNESKNYSKDDDASVEEPPKRKFKYIPIAVLEEQMNEYSDQLEDEAKTTESDTNTVEATSKNDGHDEKPDINDVPIDDTQAPEENAVERRDLNKTPLDLSLGLKASDGENESNSKTD</sequence>
<feature type="compositionally biased region" description="Basic and acidic residues" evidence="1">
    <location>
        <begin position="85"/>
        <end position="99"/>
    </location>
</feature>
<dbReference type="PANTHER" id="PTHR34572:SF1">
    <property type="entry name" value="GOLGIN FAMILY A PROTEIN"/>
    <property type="match status" value="1"/>
</dbReference>
<dbReference type="Proteomes" id="UP000594638">
    <property type="component" value="Unassembled WGS sequence"/>
</dbReference>
<evidence type="ECO:0000256" key="1">
    <source>
        <dbReference type="SAM" id="MobiDB-lite"/>
    </source>
</evidence>
<evidence type="ECO:0000313" key="2">
    <source>
        <dbReference type="EMBL" id="CAA3023941.1"/>
    </source>
</evidence>
<dbReference type="Gramene" id="OE9A052003T1">
    <property type="protein sequence ID" value="OE9A052003C1"/>
    <property type="gene ID" value="OE9A052003"/>
</dbReference>
<proteinExistence type="predicted"/>
<comment type="caution">
    <text evidence="2">The sequence shown here is derived from an EMBL/GenBank/DDBJ whole genome shotgun (WGS) entry which is preliminary data.</text>
</comment>
<gene>
    <name evidence="2" type="ORF">OLEA9_A052003</name>
</gene>
<feature type="region of interest" description="Disordered" evidence="1">
    <location>
        <begin position="115"/>
        <end position="196"/>
    </location>
</feature>
<organism evidence="2 3">
    <name type="scientific">Olea europaea subsp. europaea</name>
    <dbReference type="NCBI Taxonomy" id="158383"/>
    <lineage>
        <taxon>Eukaryota</taxon>
        <taxon>Viridiplantae</taxon>
        <taxon>Streptophyta</taxon>
        <taxon>Embryophyta</taxon>
        <taxon>Tracheophyta</taxon>
        <taxon>Spermatophyta</taxon>
        <taxon>Magnoliopsida</taxon>
        <taxon>eudicotyledons</taxon>
        <taxon>Gunneridae</taxon>
        <taxon>Pentapetalae</taxon>
        <taxon>asterids</taxon>
        <taxon>lamiids</taxon>
        <taxon>Lamiales</taxon>
        <taxon>Oleaceae</taxon>
        <taxon>Oleeae</taxon>
        <taxon>Olea</taxon>
    </lineage>
</organism>
<feature type="compositionally biased region" description="Basic and acidic residues" evidence="1">
    <location>
        <begin position="139"/>
        <end position="150"/>
    </location>
</feature>
<protein>
    <submittedName>
        <fullName evidence="2">Uncharacterized protein</fullName>
    </submittedName>
</protein>
<dbReference type="OrthoDB" id="2020529at2759"/>